<reference evidence="2 3" key="1">
    <citation type="journal article" date="2016" name="Sci. Rep.">
        <title>Peltaster fructicola genome reveals evolution from an invasive phytopathogen to an ectophytic parasite.</title>
        <authorList>
            <person name="Xu C."/>
            <person name="Chen H."/>
            <person name="Gleason M.L."/>
            <person name="Xu J.R."/>
            <person name="Liu H."/>
            <person name="Zhang R."/>
            <person name="Sun G."/>
        </authorList>
    </citation>
    <scope>NUCLEOTIDE SEQUENCE [LARGE SCALE GENOMIC DNA]</scope>
    <source>
        <strain evidence="2 3">LNHT1506</strain>
    </source>
</reference>
<accession>A0A6H0Y537</accession>
<protein>
    <submittedName>
        <fullName evidence="2">Uncharacterized protein</fullName>
    </submittedName>
</protein>
<proteinExistence type="predicted"/>
<gene>
    <name evidence="2" type="ORF">AMS68_007593</name>
</gene>
<evidence type="ECO:0000256" key="1">
    <source>
        <dbReference type="SAM" id="MobiDB-lite"/>
    </source>
</evidence>
<name>A0A6H0Y537_9PEZI</name>
<feature type="region of interest" description="Disordered" evidence="1">
    <location>
        <begin position="1"/>
        <end position="31"/>
    </location>
</feature>
<dbReference type="AlphaFoldDB" id="A0A6H0Y537"/>
<feature type="compositionally biased region" description="Basic residues" evidence="1">
    <location>
        <begin position="12"/>
        <end position="25"/>
    </location>
</feature>
<dbReference type="Proteomes" id="UP000503462">
    <property type="component" value="Chromosome 5"/>
</dbReference>
<dbReference type="EMBL" id="CP051143">
    <property type="protein sequence ID" value="QIX02076.1"/>
    <property type="molecule type" value="Genomic_DNA"/>
</dbReference>
<organism evidence="2 3">
    <name type="scientific">Peltaster fructicola</name>
    <dbReference type="NCBI Taxonomy" id="286661"/>
    <lineage>
        <taxon>Eukaryota</taxon>
        <taxon>Fungi</taxon>
        <taxon>Dikarya</taxon>
        <taxon>Ascomycota</taxon>
        <taxon>Pezizomycotina</taxon>
        <taxon>Dothideomycetes</taxon>
        <taxon>Dothideomycetes incertae sedis</taxon>
        <taxon>Peltaster</taxon>
    </lineage>
</organism>
<sequence>MCSSSQSSAPRIKQRTRRPQQRRIRHTYDTATAGLTVERTPTFVCSFDTPARQGLLRTTRLQELHVREPISVAATLDDPPSL</sequence>
<keyword evidence="3" id="KW-1185">Reference proteome</keyword>
<evidence type="ECO:0000313" key="2">
    <source>
        <dbReference type="EMBL" id="QIX02076.1"/>
    </source>
</evidence>
<evidence type="ECO:0000313" key="3">
    <source>
        <dbReference type="Proteomes" id="UP000503462"/>
    </source>
</evidence>